<organism evidence="3 4">
    <name type="scientific">Lacipirellula limnantheis</name>
    <dbReference type="NCBI Taxonomy" id="2528024"/>
    <lineage>
        <taxon>Bacteria</taxon>
        <taxon>Pseudomonadati</taxon>
        <taxon>Planctomycetota</taxon>
        <taxon>Planctomycetia</taxon>
        <taxon>Pirellulales</taxon>
        <taxon>Lacipirellulaceae</taxon>
        <taxon>Lacipirellula</taxon>
    </lineage>
</organism>
<feature type="chain" id="PRO_5021937696" description="4Fe-4S ferredoxin-type domain-containing protein" evidence="2">
    <location>
        <begin position="25"/>
        <end position="160"/>
    </location>
</feature>
<feature type="signal peptide" evidence="2">
    <location>
        <begin position="1"/>
        <end position="24"/>
    </location>
</feature>
<evidence type="ECO:0008006" key="5">
    <source>
        <dbReference type="Google" id="ProtNLM"/>
    </source>
</evidence>
<evidence type="ECO:0000313" key="4">
    <source>
        <dbReference type="Proteomes" id="UP000317909"/>
    </source>
</evidence>
<evidence type="ECO:0000256" key="1">
    <source>
        <dbReference type="SAM" id="MobiDB-lite"/>
    </source>
</evidence>
<dbReference type="PROSITE" id="PS51257">
    <property type="entry name" value="PROKAR_LIPOPROTEIN"/>
    <property type="match status" value="1"/>
</dbReference>
<feature type="region of interest" description="Disordered" evidence="1">
    <location>
        <begin position="120"/>
        <end position="160"/>
    </location>
</feature>
<name>A0A517TW69_9BACT</name>
<evidence type="ECO:0000256" key="2">
    <source>
        <dbReference type="SAM" id="SignalP"/>
    </source>
</evidence>
<keyword evidence="4" id="KW-1185">Reference proteome</keyword>
<accession>A0A517TW69</accession>
<dbReference type="Proteomes" id="UP000317909">
    <property type="component" value="Chromosome"/>
</dbReference>
<proteinExistence type="predicted"/>
<evidence type="ECO:0000313" key="3">
    <source>
        <dbReference type="EMBL" id="QDT72619.1"/>
    </source>
</evidence>
<dbReference type="AlphaFoldDB" id="A0A517TW69"/>
<gene>
    <name evidence="3" type="ORF">I41_18010</name>
</gene>
<dbReference type="RefSeq" id="WP_145432167.1">
    <property type="nucleotide sequence ID" value="NZ_CP036339.1"/>
</dbReference>
<sequence precursor="true">MSSPNFKSLRSLALAALCAVTGCASVHRDNCGCGECGGCPITRIAAATYKGELADDVNCCSRCFSQGCGVCERFVRPVTCGPECTTCRSCWLLPFGIGDKFRERPTPGPPPMTMRVPMPPKFLPVPTEDVLSPVRPDAPEPQRGNVDMGWRPQMTVSGHD</sequence>
<reference evidence="3 4" key="1">
    <citation type="submission" date="2019-02" db="EMBL/GenBank/DDBJ databases">
        <title>Deep-cultivation of Planctomycetes and their phenomic and genomic characterization uncovers novel biology.</title>
        <authorList>
            <person name="Wiegand S."/>
            <person name="Jogler M."/>
            <person name="Boedeker C."/>
            <person name="Pinto D."/>
            <person name="Vollmers J."/>
            <person name="Rivas-Marin E."/>
            <person name="Kohn T."/>
            <person name="Peeters S.H."/>
            <person name="Heuer A."/>
            <person name="Rast P."/>
            <person name="Oberbeckmann S."/>
            <person name="Bunk B."/>
            <person name="Jeske O."/>
            <person name="Meyerdierks A."/>
            <person name="Storesund J.E."/>
            <person name="Kallscheuer N."/>
            <person name="Luecker S."/>
            <person name="Lage O.M."/>
            <person name="Pohl T."/>
            <person name="Merkel B.J."/>
            <person name="Hornburger P."/>
            <person name="Mueller R.-W."/>
            <person name="Bruemmer F."/>
            <person name="Labrenz M."/>
            <person name="Spormann A.M."/>
            <person name="Op den Camp H."/>
            <person name="Overmann J."/>
            <person name="Amann R."/>
            <person name="Jetten M.S.M."/>
            <person name="Mascher T."/>
            <person name="Medema M.H."/>
            <person name="Devos D.P."/>
            <person name="Kaster A.-K."/>
            <person name="Ovreas L."/>
            <person name="Rohde M."/>
            <person name="Galperin M.Y."/>
            <person name="Jogler C."/>
        </authorList>
    </citation>
    <scope>NUCLEOTIDE SEQUENCE [LARGE SCALE GENOMIC DNA]</scope>
    <source>
        <strain evidence="3 4">I41</strain>
    </source>
</reference>
<keyword evidence="2" id="KW-0732">Signal</keyword>
<dbReference type="KEGG" id="llh:I41_18010"/>
<dbReference type="OrthoDB" id="9839195at2"/>
<protein>
    <recommendedName>
        <fullName evidence="5">4Fe-4S ferredoxin-type domain-containing protein</fullName>
    </recommendedName>
</protein>
<dbReference type="EMBL" id="CP036339">
    <property type="protein sequence ID" value="QDT72619.1"/>
    <property type="molecule type" value="Genomic_DNA"/>
</dbReference>